<sequence>MKHLDSSMATLQPDYSMATLHESVPRPPLHLASTITINDPPPIPIPISEPVLSKQQSRGKDFWLSFIAIVVTILLSALDLTAISTILPTLTADLDGGDDFTWVGSAYALASTAVLPLIGGLADSFGRKPVMLGCIVLFAIGSALAGSAQNMNWMIGARTVQGLGGGGIQTLTNIITSDLVPLAERGTYQGLIGLTIALASGVGPPVGGALAQKASWRWLFYINLPLCAICFALVLFFLKVRTPPGSVKDKLSKIDWFGNVIIIAGTTLAIVGLTWGGTRYPWTDARVLAPLIVGVITMGAFVVYEIYVPEHPTIPFRAIANRTSASGFATASVHGVASISIIYYLPIYFQAVLGASPIRSGVDMLAAALVISPFALICGAVVKVTGKYRPVNYAGWIMMIVGFGLLSLLKADSDVGHWVGYQILVSAGSGMIFSATVFPVLAPLPVSLTAPALAFFAFVKSFAQTWGITISSTILQNQLKTNLPADFTSQFPAGAEIAYAAIPAIPQLPEPLRTEVKVAFASSMSTIWKTMIGFSGLGLLLLLLMKEVPMSATGDENFGLDSKKREVDVQLEALESRGSVFGARDKPFDGSRQ</sequence>
<feature type="transmembrane region" description="Helical" evidence="7">
    <location>
        <begin position="327"/>
        <end position="349"/>
    </location>
</feature>
<feature type="transmembrane region" description="Helical" evidence="7">
    <location>
        <begin position="188"/>
        <end position="211"/>
    </location>
</feature>
<feature type="transmembrane region" description="Helical" evidence="7">
    <location>
        <begin position="418"/>
        <end position="441"/>
    </location>
</feature>
<evidence type="ECO:0000313" key="10">
    <source>
        <dbReference type="Proteomes" id="UP001385951"/>
    </source>
</evidence>
<dbReference type="InterPro" id="IPR020846">
    <property type="entry name" value="MFS_dom"/>
</dbReference>
<dbReference type="PANTHER" id="PTHR23501:SF102">
    <property type="entry name" value="DRUG TRANSPORTER, PUTATIVE (AFU_ORTHOLOGUE AFUA_3G08530)-RELATED"/>
    <property type="match status" value="1"/>
</dbReference>
<dbReference type="Proteomes" id="UP001385951">
    <property type="component" value="Unassembled WGS sequence"/>
</dbReference>
<feature type="transmembrane region" description="Helical" evidence="7">
    <location>
        <begin position="100"/>
        <end position="118"/>
    </location>
</feature>
<evidence type="ECO:0000256" key="6">
    <source>
        <dbReference type="ARBA" id="ARBA00023136"/>
    </source>
</evidence>
<gene>
    <name evidence="9" type="ORF">QCA50_009054</name>
</gene>
<dbReference type="SUPFAM" id="SSF103473">
    <property type="entry name" value="MFS general substrate transporter"/>
    <property type="match status" value="1"/>
</dbReference>
<dbReference type="PROSITE" id="PS50850">
    <property type="entry name" value="MFS"/>
    <property type="match status" value="1"/>
</dbReference>
<dbReference type="FunFam" id="1.20.1720.10:FF:000013">
    <property type="entry name" value="Related to multidrug resistance proteins"/>
    <property type="match status" value="1"/>
</dbReference>
<dbReference type="Gene3D" id="1.20.1250.20">
    <property type="entry name" value="MFS general substrate transporter like domains"/>
    <property type="match status" value="1"/>
</dbReference>
<feature type="domain" description="Major facilitator superfamily (MFS) profile" evidence="8">
    <location>
        <begin position="65"/>
        <end position="550"/>
    </location>
</feature>
<dbReference type="Pfam" id="PF07690">
    <property type="entry name" value="MFS_1"/>
    <property type="match status" value="1"/>
</dbReference>
<keyword evidence="10" id="KW-1185">Reference proteome</keyword>
<dbReference type="AlphaFoldDB" id="A0AAW0GFM8"/>
<dbReference type="InterPro" id="IPR036259">
    <property type="entry name" value="MFS_trans_sf"/>
</dbReference>
<feature type="transmembrane region" description="Helical" evidence="7">
    <location>
        <begin position="62"/>
        <end position="88"/>
    </location>
</feature>
<dbReference type="PROSITE" id="PS00216">
    <property type="entry name" value="SUGAR_TRANSPORT_1"/>
    <property type="match status" value="1"/>
</dbReference>
<evidence type="ECO:0000256" key="2">
    <source>
        <dbReference type="ARBA" id="ARBA00008335"/>
    </source>
</evidence>
<feature type="transmembrane region" description="Helical" evidence="7">
    <location>
        <begin position="130"/>
        <end position="148"/>
    </location>
</feature>
<feature type="transmembrane region" description="Helical" evidence="7">
    <location>
        <begin position="287"/>
        <end position="307"/>
    </location>
</feature>
<feature type="transmembrane region" description="Helical" evidence="7">
    <location>
        <begin position="526"/>
        <end position="544"/>
    </location>
</feature>
<comment type="subcellular location">
    <subcellularLocation>
        <location evidence="1">Endomembrane system</location>
        <topology evidence="1">Multi-pass membrane protein</topology>
    </subcellularLocation>
</comment>
<reference evidence="9 10" key="1">
    <citation type="submission" date="2022-09" db="EMBL/GenBank/DDBJ databases">
        <authorList>
            <person name="Palmer J.M."/>
        </authorList>
    </citation>
    <scope>NUCLEOTIDE SEQUENCE [LARGE SCALE GENOMIC DNA]</scope>
    <source>
        <strain evidence="9 10">DSM 7382</strain>
    </source>
</reference>
<keyword evidence="4 7" id="KW-0812">Transmembrane</keyword>
<dbReference type="PRINTS" id="PR01036">
    <property type="entry name" value="TCRTETB"/>
</dbReference>
<dbReference type="CDD" id="cd17502">
    <property type="entry name" value="MFS_Azr1_MDR_like"/>
    <property type="match status" value="1"/>
</dbReference>
<keyword evidence="6 7" id="KW-0472">Membrane</keyword>
<dbReference type="GO" id="GO:0012505">
    <property type="term" value="C:endomembrane system"/>
    <property type="evidence" value="ECO:0007669"/>
    <property type="project" value="UniProtKB-SubCell"/>
</dbReference>
<feature type="transmembrane region" description="Helical" evidence="7">
    <location>
        <begin position="256"/>
        <end position="275"/>
    </location>
</feature>
<comment type="similarity">
    <text evidence="2">Belongs to the major facilitator superfamily.</text>
</comment>
<feature type="transmembrane region" description="Helical" evidence="7">
    <location>
        <begin position="361"/>
        <end position="382"/>
    </location>
</feature>
<evidence type="ECO:0000256" key="3">
    <source>
        <dbReference type="ARBA" id="ARBA00022448"/>
    </source>
</evidence>
<dbReference type="PANTHER" id="PTHR23501">
    <property type="entry name" value="MAJOR FACILITATOR SUPERFAMILY"/>
    <property type="match status" value="1"/>
</dbReference>
<feature type="transmembrane region" description="Helical" evidence="7">
    <location>
        <begin position="218"/>
        <end position="236"/>
    </location>
</feature>
<dbReference type="GO" id="GO:0005886">
    <property type="term" value="C:plasma membrane"/>
    <property type="evidence" value="ECO:0007669"/>
    <property type="project" value="TreeGrafter"/>
</dbReference>
<dbReference type="InterPro" id="IPR005829">
    <property type="entry name" value="Sugar_transporter_CS"/>
</dbReference>
<protein>
    <recommendedName>
        <fullName evidence="8">Major facilitator superfamily (MFS) profile domain-containing protein</fullName>
    </recommendedName>
</protein>
<evidence type="ECO:0000313" key="9">
    <source>
        <dbReference type="EMBL" id="KAK7687835.1"/>
    </source>
</evidence>
<evidence type="ECO:0000256" key="5">
    <source>
        <dbReference type="ARBA" id="ARBA00022989"/>
    </source>
</evidence>
<accession>A0AAW0GFM8</accession>
<dbReference type="GO" id="GO:0022857">
    <property type="term" value="F:transmembrane transporter activity"/>
    <property type="evidence" value="ECO:0007669"/>
    <property type="project" value="InterPro"/>
</dbReference>
<organism evidence="9 10">
    <name type="scientific">Cerrena zonata</name>
    <dbReference type="NCBI Taxonomy" id="2478898"/>
    <lineage>
        <taxon>Eukaryota</taxon>
        <taxon>Fungi</taxon>
        <taxon>Dikarya</taxon>
        <taxon>Basidiomycota</taxon>
        <taxon>Agaricomycotina</taxon>
        <taxon>Agaricomycetes</taxon>
        <taxon>Polyporales</taxon>
        <taxon>Cerrenaceae</taxon>
        <taxon>Cerrena</taxon>
    </lineage>
</organism>
<keyword evidence="5 7" id="KW-1133">Transmembrane helix</keyword>
<feature type="transmembrane region" description="Helical" evidence="7">
    <location>
        <begin position="453"/>
        <end position="475"/>
    </location>
</feature>
<dbReference type="InterPro" id="IPR011701">
    <property type="entry name" value="MFS"/>
</dbReference>
<proteinExistence type="inferred from homology"/>
<evidence type="ECO:0000256" key="1">
    <source>
        <dbReference type="ARBA" id="ARBA00004127"/>
    </source>
</evidence>
<dbReference type="EMBL" id="JASBNA010000012">
    <property type="protein sequence ID" value="KAK7687835.1"/>
    <property type="molecule type" value="Genomic_DNA"/>
</dbReference>
<evidence type="ECO:0000259" key="8">
    <source>
        <dbReference type="PROSITE" id="PS50850"/>
    </source>
</evidence>
<keyword evidence="3" id="KW-0813">Transport</keyword>
<comment type="caution">
    <text evidence="9">The sequence shown here is derived from an EMBL/GenBank/DDBJ whole genome shotgun (WGS) entry which is preliminary data.</text>
</comment>
<name>A0AAW0GFM8_9APHY</name>
<evidence type="ECO:0000256" key="4">
    <source>
        <dbReference type="ARBA" id="ARBA00022692"/>
    </source>
</evidence>
<feature type="transmembrane region" description="Helical" evidence="7">
    <location>
        <begin position="394"/>
        <end position="411"/>
    </location>
</feature>
<evidence type="ECO:0000256" key="7">
    <source>
        <dbReference type="SAM" id="Phobius"/>
    </source>
</evidence>